<reference evidence="6 7" key="1">
    <citation type="submission" date="2021-05" db="EMBL/GenBank/DDBJ databases">
        <title>A Polyphasic approach of four new species of the genus Ohtaekwangia: Ohtaekwangia histidinii sp. nov., Ohtaekwangia cretensis sp. nov., Ohtaekwangia indiensis sp. nov., Ohtaekwangia reichenbachii sp. nov. from diverse environment.</title>
        <authorList>
            <person name="Octaviana S."/>
        </authorList>
    </citation>
    <scope>NUCLEOTIDE SEQUENCE [LARGE SCALE GENOMIC DNA]</scope>
    <source>
        <strain evidence="6 7">PWU5</strain>
    </source>
</reference>
<dbReference type="Pfam" id="PF25954">
    <property type="entry name" value="Beta-barrel_RND_2"/>
    <property type="match status" value="1"/>
</dbReference>
<keyword evidence="7" id="KW-1185">Reference proteome</keyword>
<dbReference type="GO" id="GO:0016020">
    <property type="term" value="C:membrane"/>
    <property type="evidence" value="ECO:0007669"/>
    <property type="project" value="InterPro"/>
</dbReference>
<accession>A0AAP2E4P4</accession>
<dbReference type="Proteomes" id="UP001319080">
    <property type="component" value="Unassembled WGS sequence"/>
</dbReference>
<evidence type="ECO:0000259" key="4">
    <source>
        <dbReference type="Pfam" id="PF25954"/>
    </source>
</evidence>
<evidence type="ECO:0000259" key="3">
    <source>
        <dbReference type="Pfam" id="PF25919"/>
    </source>
</evidence>
<dbReference type="Gene3D" id="2.40.30.170">
    <property type="match status" value="1"/>
</dbReference>
<dbReference type="GO" id="GO:0022857">
    <property type="term" value="F:transmembrane transporter activity"/>
    <property type="evidence" value="ECO:0007669"/>
    <property type="project" value="InterPro"/>
</dbReference>
<keyword evidence="2" id="KW-0813">Transport</keyword>
<dbReference type="InterPro" id="IPR058790">
    <property type="entry name" value="BSH_CusB"/>
</dbReference>
<feature type="domain" description="CusB-like barrel-sandwich hybrid" evidence="3">
    <location>
        <begin position="85"/>
        <end position="210"/>
    </location>
</feature>
<dbReference type="InterPro" id="IPR006143">
    <property type="entry name" value="RND_pump_MFP"/>
</dbReference>
<dbReference type="GO" id="GO:0060003">
    <property type="term" value="P:copper ion export"/>
    <property type="evidence" value="ECO:0007669"/>
    <property type="project" value="TreeGrafter"/>
</dbReference>
<dbReference type="RefSeq" id="WP_254087280.1">
    <property type="nucleotide sequence ID" value="NZ_JAHESE010000039.1"/>
</dbReference>
<dbReference type="Gene3D" id="2.40.420.20">
    <property type="match status" value="1"/>
</dbReference>
<comment type="similarity">
    <text evidence="1">Belongs to the membrane fusion protein (MFP) (TC 8.A.1) family.</text>
</comment>
<sequence>MRLLQLISLPLALLLPACTPDNNEGTPAGHDHHAVAAAKPATQHDLMLSATQEQLANLAVQPITLRALGATVVNGTLTVDETRTRVISSRAGGRIEKLYIQETGRPVRAGEPLYELYSEPLLVLQREYLLALEQEAALGREHPQYATFTRAAAQKLLQYGLTPRQLDHLATTRNPRERLVFQAPISGLITALQVTEGQEVAEGSVLYRIEDLTRLWVETELYTGEATTVHPGDTVQVLPVGNDAAPRTAVVEFISPEYRANSQVTIVRARLANPDNALRPGQSVQVFLAPGTTRVLAAPQNAVIRKGKQAQVYIRTTAHTYQRRPVTIGREDAAWVEITGGLQPGDTLVSRGAYLLYSEHVLKHGL</sequence>
<dbReference type="InterPro" id="IPR058649">
    <property type="entry name" value="CzcB_C"/>
</dbReference>
<comment type="caution">
    <text evidence="6">The sequence shown here is derived from an EMBL/GenBank/DDBJ whole genome shotgun (WGS) entry which is preliminary data.</text>
</comment>
<feature type="domain" description="CzcB-like C-terminal circularly permuted SH3-like" evidence="5">
    <location>
        <begin position="297"/>
        <end position="356"/>
    </location>
</feature>
<dbReference type="EMBL" id="JAHESE010000039">
    <property type="protein sequence ID" value="MBT1711709.1"/>
    <property type="molecule type" value="Genomic_DNA"/>
</dbReference>
<organism evidence="6 7">
    <name type="scientific">Dawidia cretensis</name>
    <dbReference type="NCBI Taxonomy" id="2782350"/>
    <lineage>
        <taxon>Bacteria</taxon>
        <taxon>Pseudomonadati</taxon>
        <taxon>Bacteroidota</taxon>
        <taxon>Cytophagia</taxon>
        <taxon>Cytophagales</taxon>
        <taxon>Chryseotaleaceae</taxon>
        <taxon>Dawidia</taxon>
    </lineage>
</organism>
<proteinExistence type="inferred from homology"/>
<dbReference type="InterPro" id="IPR051909">
    <property type="entry name" value="MFP_Cation_Efflux"/>
</dbReference>
<dbReference type="GO" id="GO:0015679">
    <property type="term" value="P:plasma membrane copper ion transport"/>
    <property type="evidence" value="ECO:0007669"/>
    <property type="project" value="TreeGrafter"/>
</dbReference>
<feature type="domain" description="CusB-like beta-barrel" evidence="4">
    <location>
        <begin position="215"/>
        <end position="289"/>
    </location>
</feature>
<dbReference type="InterPro" id="IPR058792">
    <property type="entry name" value="Beta-barrel_RND_2"/>
</dbReference>
<evidence type="ECO:0000256" key="1">
    <source>
        <dbReference type="ARBA" id="ARBA00009477"/>
    </source>
</evidence>
<dbReference type="GO" id="GO:0046914">
    <property type="term" value="F:transition metal ion binding"/>
    <property type="evidence" value="ECO:0007669"/>
    <property type="project" value="TreeGrafter"/>
</dbReference>
<dbReference type="PANTHER" id="PTHR30097">
    <property type="entry name" value="CATION EFFLUX SYSTEM PROTEIN CUSB"/>
    <property type="match status" value="1"/>
</dbReference>
<protein>
    <submittedName>
        <fullName evidence="6">Efflux RND transporter periplasmic adaptor subunit</fullName>
    </submittedName>
</protein>
<dbReference type="PANTHER" id="PTHR30097:SF15">
    <property type="entry name" value="CATION EFFLUX SYSTEM PROTEIN CUSB"/>
    <property type="match status" value="1"/>
</dbReference>
<evidence type="ECO:0000259" key="5">
    <source>
        <dbReference type="Pfam" id="PF25975"/>
    </source>
</evidence>
<name>A0AAP2E4P4_9BACT</name>
<dbReference type="SUPFAM" id="SSF111369">
    <property type="entry name" value="HlyD-like secretion proteins"/>
    <property type="match status" value="1"/>
</dbReference>
<evidence type="ECO:0000313" key="7">
    <source>
        <dbReference type="Proteomes" id="UP001319080"/>
    </source>
</evidence>
<evidence type="ECO:0000313" key="6">
    <source>
        <dbReference type="EMBL" id="MBT1711709.1"/>
    </source>
</evidence>
<dbReference type="AlphaFoldDB" id="A0AAP2E4P4"/>
<dbReference type="GO" id="GO:0030288">
    <property type="term" value="C:outer membrane-bounded periplasmic space"/>
    <property type="evidence" value="ECO:0007669"/>
    <property type="project" value="TreeGrafter"/>
</dbReference>
<dbReference type="NCBIfam" id="TIGR01730">
    <property type="entry name" value="RND_mfp"/>
    <property type="match status" value="1"/>
</dbReference>
<dbReference type="Pfam" id="PF25919">
    <property type="entry name" value="BSH_CusB"/>
    <property type="match status" value="1"/>
</dbReference>
<gene>
    <name evidence="6" type="ORF">KK062_25940</name>
</gene>
<evidence type="ECO:0000256" key="2">
    <source>
        <dbReference type="ARBA" id="ARBA00022448"/>
    </source>
</evidence>
<dbReference type="Pfam" id="PF25975">
    <property type="entry name" value="CzcB_C"/>
    <property type="match status" value="1"/>
</dbReference>